<feature type="region of interest" description="Disordered" evidence="1">
    <location>
        <begin position="108"/>
        <end position="127"/>
    </location>
</feature>
<dbReference type="Proteomes" id="UP000011115">
    <property type="component" value="Unassembled WGS sequence"/>
</dbReference>
<dbReference type="Gramene" id="PGSC0003DMT400050432">
    <property type="protein sequence ID" value="PGSC0003DMT400050432"/>
    <property type="gene ID" value="PGSC0003DMG401019602"/>
</dbReference>
<evidence type="ECO:0000256" key="1">
    <source>
        <dbReference type="SAM" id="MobiDB-lite"/>
    </source>
</evidence>
<dbReference type="InParanoid" id="M1BQA2"/>
<keyword evidence="3" id="KW-1185">Reference proteome</keyword>
<organism evidence="2 3">
    <name type="scientific">Solanum tuberosum</name>
    <name type="common">Potato</name>
    <dbReference type="NCBI Taxonomy" id="4113"/>
    <lineage>
        <taxon>Eukaryota</taxon>
        <taxon>Viridiplantae</taxon>
        <taxon>Streptophyta</taxon>
        <taxon>Embryophyta</taxon>
        <taxon>Tracheophyta</taxon>
        <taxon>Spermatophyta</taxon>
        <taxon>Magnoliopsida</taxon>
        <taxon>eudicotyledons</taxon>
        <taxon>Gunneridae</taxon>
        <taxon>Pentapetalae</taxon>
        <taxon>asterids</taxon>
        <taxon>lamiids</taxon>
        <taxon>Solanales</taxon>
        <taxon>Solanaceae</taxon>
        <taxon>Solanoideae</taxon>
        <taxon>Solaneae</taxon>
        <taxon>Solanum</taxon>
    </lineage>
</organism>
<dbReference type="EnsemblPlants" id="PGSC0003DMT400050432">
    <property type="protein sequence ID" value="PGSC0003DMT400050432"/>
    <property type="gene ID" value="PGSC0003DMG401019602"/>
</dbReference>
<sequence>MRKYKLSFTGDCLQLKGRNTGDTGQPAGSSTTPRNHIYMVARPQHSHASHMCSQSVNALVLRHRLTYADAVSKPTNVPCASTEAEHIVASSSTFELGIQQNRDNVLAQEQTSHRNLRRRTRYAEMSPHRKELLLSQLREKRAASKRQKSLLQSNNTAALTITTSSLSPPQC</sequence>
<dbReference type="PaxDb" id="4113-PGSC0003DMT400050432"/>
<reference evidence="2" key="2">
    <citation type="submission" date="2015-06" db="UniProtKB">
        <authorList>
            <consortium name="EnsemblPlants"/>
        </authorList>
    </citation>
    <scope>IDENTIFICATION</scope>
    <source>
        <strain evidence="2">DM1-3 516 R44</strain>
    </source>
</reference>
<name>M1BQA2_SOLTU</name>
<proteinExistence type="predicted"/>
<accession>M1BQA2</accession>
<dbReference type="HOGENOM" id="CLU_1565618_0_0_1"/>
<dbReference type="AlphaFoldDB" id="M1BQA2"/>
<reference evidence="3" key="1">
    <citation type="journal article" date="2011" name="Nature">
        <title>Genome sequence and analysis of the tuber crop potato.</title>
        <authorList>
            <consortium name="The Potato Genome Sequencing Consortium"/>
        </authorList>
    </citation>
    <scope>NUCLEOTIDE SEQUENCE [LARGE SCALE GENOMIC DNA]</scope>
    <source>
        <strain evidence="3">cv. DM1-3 516 R44</strain>
    </source>
</reference>
<evidence type="ECO:0000313" key="2">
    <source>
        <dbReference type="EnsemblPlants" id="PGSC0003DMT400050432"/>
    </source>
</evidence>
<protein>
    <submittedName>
        <fullName evidence="2">Uncharacterized protein</fullName>
    </submittedName>
</protein>
<evidence type="ECO:0000313" key="3">
    <source>
        <dbReference type="Proteomes" id="UP000011115"/>
    </source>
</evidence>